<accession>A0A917BPL9</accession>
<keyword evidence="5 9" id="KW-0812">Transmembrane</keyword>
<feature type="transmembrane region" description="Helical" evidence="9">
    <location>
        <begin position="77"/>
        <end position="102"/>
    </location>
</feature>
<feature type="transmembrane region" description="Helical" evidence="9">
    <location>
        <begin position="316"/>
        <end position="343"/>
    </location>
</feature>
<evidence type="ECO:0000313" key="11">
    <source>
        <dbReference type="Proteomes" id="UP000649179"/>
    </source>
</evidence>
<feature type="transmembrane region" description="Helical" evidence="9">
    <location>
        <begin position="163"/>
        <end position="182"/>
    </location>
</feature>
<proteinExistence type="inferred from homology"/>
<evidence type="ECO:0000256" key="8">
    <source>
        <dbReference type="SAM" id="MobiDB-lite"/>
    </source>
</evidence>
<evidence type="ECO:0000256" key="3">
    <source>
        <dbReference type="ARBA" id="ARBA00022448"/>
    </source>
</evidence>
<evidence type="ECO:0000313" key="10">
    <source>
        <dbReference type="EMBL" id="GGF54071.1"/>
    </source>
</evidence>
<evidence type="ECO:0000256" key="9">
    <source>
        <dbReference type="SAM" id="Phobius"/>
    </source>
</evidence>
<evidence type="ECO:0000256" key="2">
    <source>
        <dbReference type="ARBA" id="ARBA00009773"/>
    </source>
</evidence>
<dbReference type="AlphaFoldDB" id="A0A917BPL9"/>
<dbReference type="EMBL" id="BMKQ01000001">
    <property type="protein sequence ID" value="GGF54071.1"/>
    <property type="molecule type" value="Genomic_DNA"/>
</dbReference>
<feature type="transmembrane region" description="Helical" evidence="9">
    <location>
        <begin position="47"/>
        <end position="65"/>
    </location>
</feature>
<sequence>MEAAAGPGDDPLVPRGVEVAAAWSWRLLVIGAALLALLFLIHYFAVVTYPLIVSLLAAALLGPAVRRLDRLGVPHKLSALLVVVLGLGAIALLLVFVVSQILNGAEDLSTQVVDALDQVRTWLRDGPLGISDADLQSALSSLQESVSDTGGRFVGYATEFGTAVGHVVAGAFIVLFATYFFLADGRLIWAWLVRIFPRVSRDRIDSSGRVAWKSLTQFVRATVLVAAVDAIGIVVVALILKVPFVVAIGVLVFLGAFVPLVGATVSGSVAVLVALIAQGPFVALLMLAGVVVVQQIEAHVLQPFVMGRLVSVHPLGVIVAIGTGVLLAGVAGALVAVPFAAALNAVVQHLAAMTEPGEDPRAAAARDPGTPDQAQGTA</sequence>
<comment type="caution">
    <text evidence="10">The sequence shown here is derived from an EMBL/GenBank/DDBJ whole genome shotgun (WGS) entry which is preliminary data.</text>
</comment>
<feature type="transmembrane region" description="Helical" evidence="9">
    <location>
        <begin position="218"/>
        <end position="238"/>
    </location>
</feature>
<evidence type="ECO:0000256" key="5">
    <source>
        <dbReference type="ARBA" id="ARBA00022692"/>
    </source>
</evidence>
<evidence type="ECO:0000256" key="4">
    <source>
        <dbReference type="ARBA" id="ARBA00022475"/>
    </source>
</evidence>
<dbReference type="GO" id="GO:0055085">
    <property type="term" value="P:transmembrane transport"/>
    <property type="evidence" value="ECO:0007669"/>
    <property type="project" value="TreeGrafter"/>
</dbReference>
<keyword evidence="7 9" id="KW-0472">Membrane</keyword>
<protein>
    <submittedName>
        <fullName evidence="10">AI-2E family transporter</fullName>
    </submittedName>
</protein>
<dbReference type="Pfam" id="PF01594">
    <property type="entry name" value="AI-2E_transport"/>
    <property type="match status" value="1"/>
</dbReference>
<keyword evidence="11" id="KW-1185">Reference proteome</keyword>
<keyword evidence="4" id="KW-1003">Cell membrane</keyword>
<organism evidence="10 11">
    <name type="scientific">Marmoricola endophyticus</name>
    <dbReference type="NCBI Taxonomy" id="2040280"/>
    <lineage>
        <taxon>Bacteria</taxon>
        <taxon>Bacillati</taxon>
        <taxon>Actinomycetota</taxon>
        <taxon>Actinomycetes</taxon>
        <taxon>Propionibacteriales</taxon>
        <taxon>Nocardioidaceae</taxon>
        <taxon>Marmoricola</taxon>
    </lineage>
</organism>
<evidence type="ECO:0000256" key="1">
    <source>
        <dbReference type="ARBA" id="ARBA00004651"/>
    </source>
</evidence>
<comment type="similarity">
    <text evidence="2">Belongs to the autoinducer-2 exporter (AI-2E) (TC 2.A.86) family.</text>
</comment>
<reference evidence="10" key="1">
    <citation type="journal article" date="2014" name="Int. J. Syst. Evol. Microbiol.">
        <title>Complete genome sequence of Corynebacterium casei LMG S-19264T (=DSM 44701T), isolated from a smear-ripened cheese.</title>
        <authorList>
            <consortium name="US DOE Joint Genome Institute (JGI-PGF)"/>
            <person name="Walter F."/>
            <person name="Albersmeier A."/>
            <person name="Kalinowski J."/>
            <person name="Ruckert C."/>
        </authorList>
    </citation>
    <scope>NUCLEOTIDE SEQUENCE</scope>
    <source>
        <strain evidence="10">CGMCC 1.16067</strain>
    </source>
</reference>
<dbReference type="InterPro" id="IPR002549">
    <property type="entry name" value="AI-2E-like"/>
</dbReference>
<feature type="transmembrane region" description="Helical" evidence="9">
    <location>
        <begin position="23"/>
        <end position="41"/>
    </location>
</feature>
<dbReference type="PANTHER" id="PTHR21716:SF53">
    <property type="entry name" value="PERMEASE PERM-RELATED"/>
    <property type="match status" value="1"/>
</dbReference>
<dbReference type="PANTHER" id="PTHR21716">
    <property type="entry name" value="TRANSMEMBRANE PROTEIN"/>
    <property type="match status" value="1"/>
</dbReference>
<feature type="region of interest" description="Disordered" evidence="8">
    <location>
        <begin position="357"/>
        <end position="378"/>
    </location>
</feature>
<keyword evidence="3" id="KW-0813">Transport</keyword>
<comment type="subcellular location">
    <subcellularLocation>
        <location evidence="1">Cell membrane</location>
        <topology evidence="1">Multi-pass membrane protein</topology>
    </subcellularLocation>
</comment>
<feature type="transmembrane region" description="Helical" evidence="9">
    <location>
        <begin position="244"/>
        <end position="262"/>
    </location>
</feature>
<keyword evidence="6 9" id="KW-1133">Transmembrane helix</keyword>
<evidence type="ECO:0000256" key="6">
    <source>
        <dbReference type="ARBA" id="ARBA00022989"/>
    </source>
</evidence>
<gene>
    <name evidence="10" type="ORF">GCM10011519_29990</name>
</gene>
<evidence type="ECO:0000256" key="7">
    <source>
        <dbReference type="ARBA" id="ARBA00023136"/>
    </source>
</evidence>
<feature type="transmembrane region" description="Helical" evidence="9">
    <location>
        <begin position="269"/>
        <end position="296"/>
    </location>
</feature>
<dbReference type="Proteomes" id="UP000649179">
    <property type="component" value="Unassembled WGS sequence"/>
</dbReference>
<dbReference type="GO" id="GO:0005886">
    <property type="term" value="C:plasma membrane"/>
    <property type="evidence" value="ECO:0007669"/>
    <property type="project" value="UniProtKB-SubCell"/>
</dbReference>
<name>A0A917BPL9_9ACTN</name>
<reference evidence="10" key="2">
    <citation type="submission" date="2020-09" db="EMBL/GenBank/DDBJ databases">
        <authorList>
            <person name="Sun Q."/>
            <person name="Zhou Y."/>
        </authorList>
    </citation>
    <scope>NUCLEOTIDE SEQUENCE</scope>
    <source>
        <strain evidence="10">CGMCC 1.16067</strain>
    </source>
</reference>